<keyword evidence="2" id="KW-1185">Reference proteome</keyword>
<name>C8NEJ5_9LACT</name>
<dbReference type="SUPFAM" id="SSF160800">
    <property type="entry name" value="Lp2179-like"/>
    <property type="match status" value="1"/>
</dbReference>
<proteinExistence type="predicted"/>
<dbReference type="RefSeq" id="WP_005605379.1">
    <property type="nucleotide sequence ID" value="NZ_CP102283.1"/>
</dbReference>
<dbReference type="InterPro" id="IPR014965">
    <property type="entry name" value="Amino_acid_metab_prot_put"/>
</dbReference>
<comment type="caution">
    <text evidence="1">The sequence shown here is derived from an EMBL/GenBank/DDBJ whole genome shotgun (WGS) entry which is preliminary data.</text>
</comment>
<evidence type="ECO:0008006" key="3">
    <source>
        <dbReference type="Google" id="ProtNLM"/>
    </source>
</evidence>
<dbReference type="Gene3D" id="3.30.1820.10">
    <property type="entry name" value="Lp2179-like"/>
    <property type="match status" value="1"/>
</dbReference>
<dbReference type="EMBL" id="ACKZ01000008">
    <property type="protein sequence ID" value="EEW38096.1"/>
    <property type="molecule type" value="Genomic_DNA"/>
</dbReference>
<dbReference type="AlphaFoldDB" id="C8NEJ5"/>
<dbReference type="GeneID" id="78411391"/>
<dbReference type="eggNOG" id="ENOG5032U9W">
    <property type="taxonomic scope" value="Bacteria"/>
</dbReference>
<reference evidence="1 2" key="1">
    <citation type="submission" date="2009-08" db="EMBL/GenBank/DDBJ databases">
        <authorList>
            <person name="Muzny D."/>
            <person name="Qin X."/>
            <person name="Deng J."/>
            <person name="Jiang H."/>
            <person name="Liu Y."/>
            <person name="Qu J."/>
            <person name="Song X.-Z."/>
            <person name="Zhang L."/>
            <person name="Thornton R."/>
            <person name="Coyle M."/>
            <person name="Francisco L."/>
            <person name="Jackson L."/>
            <person name="Javaid M."/>
            <person name="Korchina V."/>
            <person name="Kovar C."/>
            <person name="Mata R."/>
            <person name="Mathew T."/>
            <person name="Ngo R."/>
            <person name="Nguyen L."/>
            <person name="Nguyen N."/>
            <person name="Okwuonu G."/>
            <person name="Ongeri F."/>
            <person name="Pham C."/>
            <person name="Simmons D."/>
            <person name="Wilczek-Boney K."/>
            <person name="Hale W."/>
            <person name="Jakkamsetti A."/>
            <person name="Pham P."/>
            <person name="Ruth R."/>
            <person name="San Lucas F."/>
            <person name="Warren J."/>
            <person name="Zhang J."/>
            <person name="Zhao Z."/>
            <person name="Zhou C."/>
            <person name="Zhu D."/>
            <person name="Lee S."/>
            <person name="Bess C."/>
            <person name="Blankenburg K."/>
            <person name="Forbes L."/>
            <person name="Fu Q."/>
            <person name="Gubbala S."/>
            <person name="Hirani K."/>
            <person name="Jayaseelan J.C."/>
            <person name="Lara F."/>
            <person name="Munidasa M."/>
            <person name="Palculict T."/>
            <person name="Patil S."/>
            <person name="Pu L.-L."/>
            <person name="Saada N."/>
            <person name="Tang L."/>
            <person name="Weissenberger G."/>
            <person name="Zhu Y."/>
            <person name="Hemphill L."/>
            <person name="Shang Y."/>
            <person name="Youmans B."/>
            <person name="Ayvaz T."/>
            <person name="Ross M."/>
            <person name="Santibanez J."/>
            <person name="Aqrawi P."/>
            <person name="Gross S."/>
            <person name="Joshi V."/>
            <person name="Fowler G."/>
            <person name="Nazareth L."/>
            <person name="Reid J."/>
            <person name="Worley K."/>
            <person name="Petrosino J."/>
            <person name="Highlander S."/>
            <person name="Gibbs R."/>
        </authorList>
    </citation>
    <scope>NUCLEOTIDE SEQUENCE [LARGE SCALE GENOMIC DNA]</scope>
    <source>
        <strain evidence="1 2">ATCC 49175</strain>
    </source>
</reference>
<dbReference type="Proteomes" id="UP000005926">
    <property type="component" value="Unassembled WGS sequence"/>
</dbReference>
<dbReference type="HOGENOM" id="CLU_169601_0_0_9"/>
<dbReference type="InterPro" id="IPR035942">
    <property type="entry name" value="Lp2179-like_sf"/>
</dbReference>
<dbReference type="Pfam" id="PF08866">
    <property type="entry name" value="DUF1831"/>
    <property type="match status" value="1"/>
</dbReference>
<protein>
    <recommendedName>
        <fullName evidence="3">Cysteine desulfurase</fullName>
    </recommendedName>
</protein>
<evidence type="ECO:0000313" key="1">
    <source>
        <dbReference type="EMBL" id="EEW38096.1"/>
    </source>
</evidence>
<sequence length="115" mass="12660">MAFTPTASLKGSNQVFSVSPTCKGYTLRDNGFTETKSGNFQLIRSLDNTIDDHRGLKLKVMVDKDKKSLKISTVTKNGLQTVDLYGKSNTAMAVEKLEFILEGLVERGVLEVTTK</sequence>
<dbReference type="STRING" id="638301.HMPREF0444_0340"/>
<accession>C8NEJ5</accession>
<organism evidence="1 2">
    <name type="scientific">Granulicatella adiacens ATCC 49175</name>
    <dbReference type="NCBI Taxonomy" id="638301"/>
    <lineage>
        <taxon>Bacteria</taxon>
        <taxon>Bacillati</taxon>
        <taxon>Bacillota</taxon>
        <taxon>Bacilli</taxon>
        <taxon>Lactobacillales</taxon>
        <taxon>Carnobacteriaceae</taxon>
        <taxon>Granulicatella</taxon>
    </lineage>
</organism>
<gene>
    <name evidence="1" type="ORF">HMPREF0444_0340</name>
</gene>
<evidence type="ECO:0000313" key="2">
    <source>
        <dbReference type="Proteomes" id="UP000005926"/>
    </source>
</evidence>